<evidence type="ECO:0000256" key="1">
    <source>
        <dbReference type="SAM" id="Phobius"/>
    </source>
</evidence>
<feature type="transmembrane region" description="Helical" evidence="1">
    <location>
        <begin position="6"/>
        <end position="22"/>
    </location>
</feature>
<keyword evidence="3" id="KW-1185">Reference proteome</keyword>
<keyword evidence="1" id="KW-0812">Transmembrane</keyword>
<sequence>MQFHVWGVVNVILFLFTGYGLFHQFKILRDRRLIGLQGYTRHLSAQQFITSFAAFFSIFFLGLTRPELNHYLVWTRLSALLLLIGILWEIYLDRHSLPSLMSVILTAIALTIGLVLILLRPLPFAINISADLLTVIMAFILAYGTIHQIRLLTTGQNIPLSQTLLFSLLVKDCATLGFGFTMPLEVAWSLLFLNGSSLILKSYLLIKLMRVS</sequence>
<organism evidence="2 3">
    <name type="scientific">Roseofilum halophilum BLCC-M91</name>
    <dbReference type="NCBI Taxonomy" id="3022259"/>
    <lineage>
        <taxon>Bacteria</taxon>
        <taxon>Bacillati</taxon>
        <taxon>Cyanobacteriota</taxon>
        <taxon>Cyanophyceae</taxon>
        <taxon>Desertifilales</taxon>
        <taxon>Desertifilaceae</taxon>
        <taxon>Roseofilum</taxon>
        <taxon>Roseofilum halophilum</taxon>
    </lineage>
</organism>
<dbReference type="RefSeq" id="WP_283764348.1">
    <property type="nucleotide sequence ID" value="NZ_JAQPOK010000150.1"/>
</dbReference>
<feature type="transmembrane region" description="Helical" evidence="1">
    <location>
        <begin position="43"/>
        <end position="61"/>
    </location>
</feature>
<keyword evidence="1" id="KW-1133">Transmembrane helix</keyword>
<protein>
    <submittedName>
        <fullName evidence="2">Uncharacterized protein</fullName>
    </submittedName>
</protein>
<name>A0ABT7BPC3_9CYAN</name>
<feature type="transmembrane region" description="Helical" evidence="1">
    <location>
        <begin position="186"/>
        <end position="206"/>
    </location>
</feature>
<comment type="caution">
    <text evidence="2">The sequence shown here is derived from an EMBL/GenBank/DDBJ whole genome shotgun (WGS) entry which is preliminary data.</text>
</comment>
<gene>
    <name evidence="2" type="ORF">PJF56_19490</name>
</gene>
<evidence type="ECO:0000313" key="2">
    <source>
        <dbReference type="EMBL" id="MDJ1181048.1"/>
    </source>
</evidence>
<feature type="transmembrane region" description="Helical" evidence="1">
    <location>
        <begin position="99"/>
        <end position="119"/>
    </location>
</feature>
<dbReference type="EMBL" id="JAQPOK010000150">
    <property type="protein sequence ID" value="MDJ1181048.1"/>
    <property type="molecule type" value="Genomic_DNA"/>
</dbReference>
<reference evidence="2 3" key="1">
    <citation type="submission" date="2023-01" db="EMBL/GenBank/DDBJ databases">
        <title>Novel diversity within Roseofilum (Cyanobacteria; Desertifilaceae) from marine benthic mats with descriptions of four novel species.</title>
        <authorList>
            <person name="Wang Y."/>
            <person name="Berthold D.E."/>
            <person name="Hu J."/>
            <person name="Lefler F.W."/>
            <person name="Laughinghouse H.D. IV."/>
        </authorList>
    </citation>
    <scope>NUCLEOTIDE SEQUENCE [LARGE SCALE GENOMIC DNA]</scope>
    <source>
        <strain evidence="2 3">BLCC-M91</strain>
    </source>
</reference>
<feature type="transmembrane region" description="Helical" evidence="1">
    <location>
        <begin position="73"/>
        <end position="92"/>
    </location>
</feature>
<dbReference type="Proteomes" id="UP001231370">
    <property type="component" value="Unassembled WGS sequence"/>
</dbReference>
<evidence type="ECO:0000313" key="3">
    <source>
        <dbReference type="Proteomes" id="UP001231370"/>
    </source>
</evidence>
<proteinExistence type="predicted"/>
<accession>A0ABT7BPC3</accession>
<keyword evidence="1" id="KW-0472">Membrane</keyword>
<feature type="transmembrane region" description="Helical" evidence="1">
    <location>
        <begin position="125"/>
        <end position="146"/>
    </location>
</feature>